<name>A0AAW2NIZ7_9LAMI</name>
<feature type="compositionally biased region" description="Polar residues" evidence="1">
    <location>
        <begin position="13"/>
        <end position="28"/>
    </location>
</feature>
<dbReference type="AlphaFoldDB" id="A0AAW2NIZ7"/>
<reference evidence="2" key="1">
    <citation type="submission" date="2020-06" db="EMBL/GenBank/DDBJ databases">
        <authorList>
            <person name="Li T."/>
            <person name="Hu X."/>
            <person name="Zhang T."/>
            <person name="Song X."/>
            <person name="Zhang H."/>
            <person name="Dai N."/>
            <person name="Sheng W."/>
            <person name="Hou X."/>
            <person name="Wei L."/>
        </authorList>
    </citation>
    <scope>NUCLEOTIDE SEQUENCE</scope>
    <source>
        <strain evidence="2">G01</strain>
        <tissue evidence="2">Leaf</tissue>
    </source>
</reference>
<evidence type="ECO:0000256" key="1">
    <source>
        <dbReference type="SAM" id="MobiDB-lite"/>
    </source>
</evidence>
<sequence length="90" mass="9799">MFNKLLREEHRATTTSPNTRSSRGVSSSGDKRGKRSAATLPRSSSKRSRPSFSMTPPASSTRHAFTPSPPPKDYGGRSTLSFLSRRGGFV</sequence>
<proteinExistence type="predicted"/>
<dbReference type="EMBL" id="JACGWK010000007">
    <property type="protein sequence ID" value="KAL0342942.1"/>
    <property type="molecule type" value="Genomic_DNA"/>
</dbReference>
<reference evidence="2" key="2">
    <citation type="journal article" date="2024" name="Plant">
        <title>Genomic evolution and insights into agronomic trait innovations of Sesamum species.</title>
        <authorList>
            <person name="Miao H."/>
            <person name="Wang L."/>
            <person name="Qu L."/>
            <person name="Liu H."/>
            <person name="Sun Y."/>
            <person name="Le M."/>
            <person name="Wang Q."/>
            <person name="Wei S."/>
            <person name="Zheng Y."/>
            <person name="Lin W."/>
            <person name="Duan Y."/>
            <person name="Cao H."/>
            <person name="Xiong S."/>
            <person name="Wang X."/>
            <person name="Wei L."/>
            <person name="Li C."/>
            <person name="Ma Q."/>
            <person name="Ju M."/>
            <person name="Zhao R."/>
            <person name="Li G."/>
            <person name="Mu C."/>
            <person name="Tian Q."/>
            <person name="Mei H."/>
            <person name="Zhang T."/>
            <person name="Gao T."/>
            <person name="Zhang H."/>
        </authorList>
    </citation>
    <scope>NUCLEOTIDE SEQUENCE</scope>
    <source>
        <strain evidence="2">G01</strain>
    </source>
</reference>
<protein>
    <submittedName>
        <fullName evidence="2">Uncharacterized protein</fullName>
    </submittedName>
</protein>
<evidence type="ECO:0000313" key="2">
    <source>
        <dbReference type="EMBL" id="KAL0342942.1"/>
    </source>
</evidence>
<comment type="caution">
    <text evidence="2">The sequence shown here is derived from an EMBL/GenBank/DDBJ whole genome shotgun (WGS) entry which is preliminary data.</text>
</comment>
<gene>
    <name evidence="2" type="ORF">Sangu_1181600</name>
</gene>
<accession>A0AAW2NIZ7</accession>
<feature type="compositionally biased region" description="Polar residues" evidence="1">
    <location>
        <begin position="54"/>
        <end position="63"/>
    </location>
</feature>
<feature type="compositionally biased region" description="Basic and acidic residues" evidence="1">
    <location>
        <begin position="1"/>
        <end position="12"/>
    </location>
</feature>
<feature type="region of interest" description="Disordered" evidence="1">
    <location>
        <begin position="1"/>
        <end position="90"/>
    </location>
</feature>
<organism evidence="2">
    <name type="scientific">Sesamum angustifolium</name>
    <dbReference type="NCBI Taxonomy" id="2727405"/>
    <lineage>
        <taxon>Eukaryota</taxon>
        <taxon>Viridiplantae</taxon>
        <taxon>Streptophyta</taxon>
        <taxon>Embryophyta</taxon>
        <taxon>Tracheophyta</taxon>
        <taxon>Spermatophyta</taxon>
        <taxon>Magnoliopsida</taxon>
        <taxon>eudicotyledons</taxon>
        <taxon>Gunneridae</taxon>
        <taxon>Pentapetalae</taxon>
        <taxon>asterids</taxon>
        <taxon>lamiids</taxon>
        <taxon>Lamiales</taxon>
        <taxon>Pedaliaceae</taxon>
        <taxon>Sesamum</taxon>
    </lineage>
</organism>